<comment type="caution">
    <text evidence="2">The sequence shown here is derived from an EMBL/GenBank/DDBJ whole genome shotgun (WGS) entry which is preliminary data.</text>
</comment>
<evidence type="ECO:0000313" key="3">
    <source>
        <dbReference type="Proteomes" id="UP000735302"/>
    </source>
</evidence>
<dbReference type="Proteomes" id="UP000735302">
    <property type="component" value="Unassembled WGS sequence"/>
</dbReference>
<feature type="compositionally biased region" description="Basic and acidic residues" evidence="1">
    <location>
        <begin position="1"/>
        <end position="15"/>
    </location>
</feature>
<organism evidence="2 3">
    <name type="scientific">Plakobranchus ocellatus</name>
    <dbReference type="NCBI Taxonomy" id="259542"/>
    <lineage>
        <taxon>Eukaryota</taxon>
        <taxon>Metazoa</taxon>
        <taxon>Spiralia</taxon>
        <taxon>Lophotrochozoa</taxon>
        <taxon>Mollusca</taxon>
        <taxon>Gastropoda</taxon>
        <taxon>Heterobranchia</taxon>
        <taxon>Euthyneura</taxon>
        <taxon>Panpulmonata</taxon>
        <taxon>Sacoglossa</taxon>
        <taxon>Placobranchoidea</taxon>
        <taxon>Plakobranchidae</taxon>
        <taxon>Plakobranchus</taxon>
    </lineage>
</organism>
<protein>
    <submittedName>
        <fullName evidence="2">Uncharacterized protein</fullName>
    </submittedName>
</protein>
<sequence>MEGHGREFSPMDRSRLLAPGLDSGGNSSPSGGTTGSGMTSASEFATRTATPTPLTSLAAQYNRYGLPPALPGEYHDCVTKRYPDGCQTPKCLKLSKIHLNVYMNRILLGKSYNDVIIQGYDNVLSISLAFLQTFSSLTLNIMD</sequence>
<accession>A0AAV4ABL2</accession>
<name>A0AAV4ABL2_9GAST</name>
<dbReference type="AlphaFoldDB" id="A0AAV4ABL2"/>
<feature type="compositionally biased region" description="Low complexity" evidence="1">
    <location>
        <begin position="20"/>
        <end position="51"/>
    </location>
</feature>
<evidence type="ECO:0000313" key="2">
    <source>
        <dbReference type="EMBL" id="GFO04215.1"/>
    </source>
</evidence>
<dbReference type="EMBL" id="BLXT01003738">
    <property type="protein sequence ID" value="GFO04215.1"/>
    <property type="molecule type" value="Genomic_DNA"/>
</dbReference>
<evidence type="ECO:0000256" key="1">
    <source>
        <dbReference type="SAM" id="MobiDB-lite"/>
    </source>
</evidence>
<keyword evidence="3" id="KW-1185">Reference proteome</keyword>
<reference evidence="2 3" key="1">
    <citation type="journal article" date="2021" name="Elife">
        <title>Chloroplast acquisition without the gene transfer in kleptoplastic sea slugs, Plakobranchus ocellatus.</title>
        <authorList>
            <person name="Maeda T."/>
            <person name="Takahashi S."/>
            <person name="Yoshida T."/>
            <person name="Shimamura S."/>
            <person name="Takaki Y."/>
            <person name="Nagai Y."/>
            <person name="Toyoda A."/>
            <person name="Suzuki Y."/>
            <person name="Arimoto A."/>
            <person name="Ishii H."/>
            <person name="Satoh N."/>
            <person name="Nishiyama T."/>
            <person name="Hasebe M."/>
            <person name="Maruyama T."/>
            <person name="Minagawa J."/>
            <person name="Obokata J."/>
            <person name="Shigenobu S."/>
        </authorList>
    </citation>
    <scope>NUCLEOTIDE SEQUENCE [LARGE SCALE GENOMIC DNA]</scope>
</reference>
<feature type="region of interest" description="Disordered" evidence="1">
    <location>
        <begin position="1"/>
        <end position="51"/>
    </location>
</feature>
<proteinExistence type="predicted"/>
<gene>
    <name evidence="2" type="ORF">PoB_003072000</name>
</gene>